<dbReference type="OMA" id="QQYITGS"/>
<dbReference type="EMBL" id="BFAA01000657">
    <property type="protein sequence ID" value="GCB73508.1"/>
    <property type="molecule type" value="Genomic_DNA"/>
</dbReference>
<comment type="caution">
    <text evidence="3">The sequence shown here is derived from an EMBL/GenBank/DDBJ whole genome shotgun (WGS) entry which is preliminary data.</text>
</comment>
<keyword evidence="1" id="KW-0732">Signal</keyword>
<accession>A0A401PKA1</accession>
<reference evidence="3 4" key="1">
    <citation type="journal article" date="2018" name="Nat. Ecol. Evol.">
        <title>Shark genomes provide insights into elasmobranch evolution and the origin of vertebrates.</title>
        <authorList>
            <person name="Hara Y"/>
            <person name="Yamaguchi K"/>
            <person name="Onimaru K"/>
            <person name="Kadota M"/>
            <person name="Koyanagi M"/>
            <person name="Keeley SD"/>
            <person name="Tatsumi K"/>
            <person name="Tanaka K"/>
            <person name="Motone F"/>
            <person name="Kageyama Y"/>
            <person name="Nozu R"/>
            <person name="Adachi N"/>
            <person name="Nishimura O"/>
            <person name="Nakagawa R"/>
            <person name="Tanegashima C"/>
            <person name="Kiyatake I"/>
            <person name="Matsumoto R"/>
            <person name="Murakumo K"/>
            <person name="Nishida K"/>
            <person name="Terakita A"/>
            <person name="Kuratani S"/>
            <person name="Sato K"/>
            <person name="Hyodo S Kuraku.S."/>
        </authorList>
    </citation>
    <scope>NUCLEOTIDE SEQUENCE [LARGE SCALE GENOMIC DNA]</scope>
</reference>
<dbReference type="AlphaFoldDB" id="A0A401PKA1"/>
<dbReference type="OrthoDB" id="6375837at2759"/>
<name>A0A401PKA1_SCYTO</name>
<feature type="chain" id="PRO_5019087171" description="NIDO domain-containing protein" evidence="1">
    <location>
        <begin position="22"/>
        <end position="200"/>
    </location>
</feature>
<dbReference type="PANTHER" id="PTHR13802">
    <property type="entry name" value="MUCIN 4-RELATED"/>
    <property type="match status" value="1"/>
</dbReference>
<dbReference type="Pfam" id="PF06119">
    <property type="entry name" value="NIDO"/>
    <property type="match status" value="1"/>
</dbReference>
<dbReference type="STRING" id="75743.A0A401PKA1"/>
<keyword evidence="4" id="KW-1185">Reference proteome</keyword>
<feature type="signal peptide" evidence="1">
    <location>
        <begin position="1"/>
        <end position="21"/>
    </location>
</feature>
<dbReference type="PANTHER" id="PTHR13802:SF65">
    <property type="entry name" value="NIDOGEN"/>
    <property type="match status" value="1"/>
</dbReference>
<dbReference type="GO" id="GO:0007160">
    <property type="term" value="P:cell-matrix adhesion"/>
    <property type="evidence" value="ECO:0007669"/>
    <property type="project" value="InterPro"/>
</dbReference>
<feature type="domain" description="NIDO" evidence="2">
    <location>
        <begin position="99"/>
        <end position="200"/>
    </location>
</feature>
<evidence type="ECO:0000259" key="2">
    <source>
        <dbReference type="PROSITE" id="PS51220"/>
    </source>
</evidence>
<proteinExistence type="predicted"/>
<evidence type="ECO:0000313" key="3">
    <source>
        <dbReference type="EMBL" id="GCB73508.1"/>
    </source>
</evidence>
<dbReference type="InterPro" id="IPR003886">
    <property type="entry name" value="NIDO_dom"/>
</dbReference>
<sequence length="200" mass="22235">MLGSGFVSLLQLHWILCSVCAIQREELFPFGAHTQDLTLQPGDDETSQVTNLKRPFVFYDTQFSDLYVGTNGIISPHDFPRETQYVDDGFPTDFPVIAPYLSDIDTSNGRGRIYYREDDSPDVLDRAGQAIRRGFPQSSFSPTNAFIATWENVAPYEEITRSGASSDWVRNCKRSVNFICIEMPANVEGPGLGVALAAIP</sequence>
<evidence type="ECO:0000256" key="1">
    <source>
        <dbReference type="SAM" id="SignalP"/>
    </source>
</evidence>
<gene>
    <name evidence="3" type="ORF">scyTo_0002587</name>
</gene>
<organism evidence="3 4">
    <name type="scientific">Scyliorhinus torazame</name>
    <name type="common">Cloudy catshark</name>
    <name type="synonym">Catulus torazame</name>
    <dbReference type="NCBI Taxonomy" id="75743"/>
    <lineage>
        <taxon>Eukaryota</taxon>
        <taxon>Metazoa</taxon>
        <taxon>Chordata</taxon>
        <taxon>Craniata</taxon>
        <taxon>Vertebrata</taxon>
        <taxon>Chondrichthyes</taxon>
        <taxon>Elasmobranchii</taxon>
        <taxon>Galeomorphii</taxon>
        <taxon>Galeoidea</taxon>
        <taxon>Carcharhiniformes</taxon>
        <taxon>Scyliorhinidae</taxon>
        <taxon>Scyliorhinus</taxon>
    </lineage>
</organism>
<dbReference type="PROSITE" id="PS51220">
    <property type="entry name" value="NIDO"/>
    <property type="match status" value="1"/>
</dbReference>
<dbReference type="Proteomes" id="UP000288216">
    <property type="component" value="Unassembled WGS sequence"/>
</dbReference>
<dbReference type="SMART" id="SM00539">
    <property type="entry name" value="NIDO"/>
    <property type="match status" value="1"/>
</dbReference>
<dbReference type="InterPro" id="IPR051495">
    <property type="entry name" value="Epithelial_Barrier/Signaling"/>
</dbReference>
<evidence type="ECO:0000313" key="4">
    <source>
        <dbReference type="Proteomes" id="UP000288216"/>
    </source>
</evidence>
<protein>
    <recommendedName>
        <fullName evidence="2">NIDO domain-containing protein</fullName>
    </recommendedName>
</protein>